<dbReference type="EMBL" id="CP001819">
    <property type="protein sequence ID" value="ACZ23198.1"/>
    <property type="molecule type" value="Genomic_DNA"/>
</dbReference>
<dbReference type="Proteomes" id="UP000000322">
    <property type="component" value="Chromosome"/>
</dbReference>
<accession>D1BDX7</accession>
<protein>
    <recommendedName>
        <fullName evidence="3">Aminoglycoside phosphotransferase domain-containing protein</fullName>
    </recommendedName>
</protein>
<dbReference type="STRING" id="446469.Sked_33030"/>
<organism evidence="1 2">
    <name type="scientific">Sanguibacter keddieii (strain ATCC 51767 / DSM 10542 / NCFB 3025 / ST-74)</name>
    <dbReference type="NCBI Taxonomy" id="446469"/>
    <lineage>
        <taxon>Bacteria</taxon>
        <taxon>Bacillati</taxon>
        <taxon>Actinomycetota</taxon>
        <taxon>Actinomycetes</taxon>
        <taxon>Micrococcales</taxon>
        <taxon>Sanguibacteraceae</taxon>
        <taxon>Sanguibacter</taxon>
    </lineage>
</organism>
<reference evidence="1 2" key="1">
    <citation type="journal article" date="2009" name="Stand. Genomic Sci.">
        <title>Complete genome sequence of Sanguibacter keddieii type strain (ST-74).</title>
        <authorList>
            <person name="Ivanova N."/>
            <person name="Sikorski J."/>
            <person name="Sims D."/>
            <person name="Brettin T."/>
            <person name="Detter J.C."/>
            <person name="Han C."/>
            <person name="Lapidus A."/>
            <person name="Copeland A."/>
            <person name="Glavina Del Rio T."/>
            <person name="Nolan M."/>
            <person name="Chen F."/>
            <person name="Lucas S."/>
            <person name="Tice H."/>
            <person name="Cheng J.F."/>
            <person name="Bruce D."/>
            <person name="Goodwin L."/>
            <person name="Pitluck S."/>
            <person name="Pati A."/>
            <person name="Mavromatis K."/>
            <person name="Chen A."/>
            <person name="Palaniappan K."/>
            <person name="D'haeseleer P."/>
            <person name="Chain P."/>
            <person name="Bristow J."/>
            <person name="Eisen J.A."/>
            <person name="Markowitz V."/>
            <person name="Hugenholtz P."/>
            <person name="Goker M."/>
            <person name="Pukall R."/>
            <person name="Klenk H.P."/>
            <person name="Kyrpides N.C."/>
        </authorList>
    </citation>
    <scope>NUCLEOTIDE SEQUENCE [LARGE SCALE GENOMIC DNA]</scope>
    <source>
        <strain evidence="2">ATCC 51767 / DSM 10542 / NCFB 3025 / ST-74</strain>
    </source>
</reference>
<dbReference type="HOGENOM" id="CLU_888302_0_0_11"/>
<gene>
    <name evidence="1" type="ordered locus">Sked_33030</name>
</gene>
<evidence type="ECO:0000313" key="1">
    <source>
        <dbReference type="EMBL" id="ACZ23198.1"/>
    </source>
</evidence>
<sequence length="301" mass="30755">MTVETLRETTTGYLATTLARTPAGEHVLVRRAGADRPDRSTSDAAALGDVARSVLPPCRASAGALVDGAWHHVVPGPASLAPLLSAGMRDEPLRRLCEDLGTTLGLLHAADPVPGLDEPSGLSRLRAWSETGVGDAGRALEAVTGVLGSGGLDDLLADLDGAALAAPTVTLLGAPGSQTVYPDPAGGPATVLVTDEVALGPASWDLGWVVGELVERATASTGEPRSLGRAARGLLGAHARTGGAVEPHHVAAAAAARILVHVHDYAAYVGWHASLVDRARAAGRLRPGGDRDLVDRWCTPD</sequence>
<dbReference type="eggNOG" id="ENOG5033380">
    <property type="taxonomic scope" value="Bacteria"/>
</dbReference>
<evidence type="ECO:0008006" key="3">
    <source>
        <dbReference type="Google" id="ProtNLM"/>
    </source>
</evidence>
<name>D1BDX7_SANKS</name>
<keyword evidence="2" id="KW-1185">Reference proteome</keyword>
<dbReference type="RefSeq" id="WP_012868266.1">
    <property type="nucleotide sequence ID" value="NC_013521.1"/>
</dbReference>
<dbReference type="KEGG" id="ske:Sked_33030"/>
<dbReference type="AlphaFoldDB" id="D1BDX7"/>
<proteinExistence type="predicted"/>
<dbReference type="OrthoDB" id="3543178at2"/>
<evidence type="ECO:0000313" key="2">
    <source>
        <dbReference type="Proteomes" id="UP000000322"/>
    </source>
</evidence>